<name>A0A0F4YPW2_RASE3</name>
<dbReference type="GO" id="GO:0005634">
    <property type="term" value="C:nucleus"/>
    <property type="evidence" value="ECO:0007669"/>
    <property type="project" value="UniProtKB-SubCell"/>
</dbReference>
<keyword evidence="2" id="KW-0805">Transcription regulation</keyword>
<dbReference type="EMBL" id="LASV01000330">
    <property type="protein sequence ID" value="KKA19658.1"/>
    <property type="molecule type" value="Genomic_DNA"/>
</dbReference>
<dbReference type="RefSeq" id="XP_013326270.1">
    <property type="nucleotide sequence ID" value="XM_013470816.1"/>
</dbReference>
<keyword evidence="3" id="KW-0238">DNA-binding</keyword>
<evidence type="ECO:0000313" key="8">
    <source>
        <dbReference type="EMBL" id="KKA19658.1"/>
    </source>
</evidence>
<evidence type="ECO:0000256" key="3">
    <source>
        <dbReference type="ARBA" id="ARBA00023125"/>
    </source>
</evidence>
<evidence type="ECO:0000256" key="2">
    <source>
        <dbReference type="ARBA" id="ARBA00023015"/>
    </source>
</evidence>
<organism evidence="8 9">
    <name type="scientific">Rasamsonia emersonii (strain ATCC 16479 / CBS 393.64 / IMI 116815)</name>
    <dbReference type="NCBI Taxonomy" id="1408163"/>
    <lineage>
        <taxon>Eukaryota</taxon>
        <taxon>Fungi</taxon>
        <taxon>Dikarya</taxon>
        <taxon>Ascomycota</taxon>
        <taxon>Pezizomycotina</taxon>
        <taxon>Eurotiomycetes</taxon>
        <taxon>Eurotiomycetidae</taxon>
        <taxon>Eurotiales</taxon>
        <taxon>Trichocomaceae</taxon>
        <taxon>Rasamsonia</taxon>
    </lineage>
</organism>
<evidence type="ECO:0000256" key="4">
    <source>
        <dbReference type="ARBA" id="ARBA00023163"/>
    </source>
</evidence>
<dbReference type="Proteomes" id="UP000053958">
    <property type="component" value="Unassembled WGS sequence"/>
</dbReference>
<feature type="domain" description="Grh/CP2 DB" evidence="7">
    <location>
        <begin position="236"/>
        <end position="491"/>
    </location>
</feature>
<evidence type="ECO:0000313" key="9">
    <source>
        <dbReference type="Proteomes" id="UP000053958"/>
    </source>
</evidence>
<dbReference type="PANTHER" id="PTHR11037:SF20">
    <property type="entry name" value="PROTEIN GRAINYHEAD"/>
    <property type="match status" value="1"/>
</dbReference>
<evidence type="ECO:0000256" key="5">
    <source>
        <dbReference type="ARBA" id="ARBA00023242"/>
    </source>
</evidence>
<dbReference type="InterPro" id="IPR057520">
    <property type="entry name" value="GRHL1/CP2_C"/>
</dbReference>
<dbReference type="STRING" id="1408163.A0A0F4YPW2"/>
<dbReference type="GeneID" id="25318646"/>
<dbReference type="OrthoDB" id="7680836at2759"/>
<evidence type="ECO:0000256" key="6">
    <source>
        <dbReference type="SAM" id="MobiDB-lite"/>
    </source>
</evidence>
<dbReference type="InterPro" id="IPR007604">
    <property type="entry name" value="CP2"/>
</dbReference>
<sequence length="755" mass="84130">MSLLTLHGAFDRISSQRPDEGLINKFKKTFPDVVSGASLVRDTLKTINHAAVESEMQGRSGTDSEGIKINDPTPRAIQDFRFTPSSMDPNSFSFMSLANQPPGYYTPASGDMATIYHHAEYLHTPTLGSDLVTPLSIQNSLSGGLPIDPNADISMHGFHDQFLPHQFQNPNPFAQQVSYSHSTFVHRDSGCDPLDRSGEESSLDPMNIQETQPLDLVAPTAGFSEQMDISSMIDHEKFRYLVTLRVPTAMIKHPDEIPVTYLNKGQAYSISVADTAPPQVSTQPLKYRTYIRVSFDDEQQRSKPAACWQLWREGRGSNEAHQRGGKLLAVEYVDPIQGGDDENRRRQIELESASFDGFCVTWTPNPVTGTSDCAISVRFNFLSTDFSHSKGVKGIPVRLCAKTELLSPRDENSDAQSPEVCYCKVKLFRDHGAERKLSNDIAHVKKTIEKLKQQIAQLEMREGNLSKRKRSSGSIAVRPSDNRPGKVPKHKRTWSIDSQNDDSGKPSAEEDLHLKLAMMQDMFSSTRPVSVFSLRGDEHDDPDLYPVILPGDLHGSTSRQSTQESALGIDTISGVSNILSPTTSSVSINSPRHPVEQQQGYDNVDWSSAPVHHSLLNQPVKVQKLPRDGTSGSAGYIEAIDIDPTYRPPAERPPKPIACFYIRFSSEHSGDDYYRAVYLSKRTVQDLMVKISEKRKIDPDRIVRILRVNHNGLKIMVDDDVVRELPEGQDMVAEFSETKTEFDTPSSAVEVKLTY</sequence>
<keyword evidence="5" id="KW-0539">Nucleus</keyword>
<dbReference type="InterPro" id="IPR040167">
    <property type="entry name" value="TF_CP2-like"/>
</dbReference>
<dbReference type="Pfam" id="PF04516">
    <property type="entry name" value="CP2"/>
    <property type="match status" value="1"/>
</dbReference>
<reference evidence="8 9" key="1">
    <citation type="submission" date="2015-04" db="EMBL/GenBank/DDBJ databases">
        <authorList>
            <person name="Heijne W.H."/>
            <person name="Fedorova N.D."/>
            <person name="Nierman W.C."/>
            <person name="Vollebregt A.W."/>
            <person name="Zhao Z."/>
            <person name="Wu L."/>
            <person name="Kumar M."/>
            <person name="Stam H."/>
            <person name="van den Berg M.A."/>
            <person name="Pel H.J."/>
        </authorList>
    </citation>
    <scope>NUCLEOTIDE SEQUENCE [LARGE SCALE GENOMIC DNA]</scope>
    <source>
        <strain evidence="8 9">CBS 393.64</strain>
    </source>
</reference>
<comment type="subcellular location">
    <subcellularLocation>
        <location evidence="1">Nucleus</location>
    </subcellularLocation>
</comment>
<gene>
    <name evidence="8" type="ORF">T310_6344</name>
</gene>
<feature type="region of interest" description="Disordered" evidence="6">
    <location>
        <begin position="52"/>
        <end position="72"/>
    </location>
</feature>
<accession>A0A0F4YPW2</accession>
<comment type="caution">
    <text evidence="8">The sequence shown here is derived from an EMBL/GenBank/DDBJ whole genome shotgun (WGS) entry which is preliminary data.</text>
</comment>
<dbReference type="GO" id="GO:0001228">
    <property type="term" value="F:DNA-binding transcription activator activity, RNA polymerase II-specific"/>
    <property type="evidence" value="ECO:0007669"/>
    <property type="project" value="TreeGrafter"/>
</dbReference>
<feature type="region of interest" description="Disordered" evidence="6">
    <location>
        <begin position="459"/>
        <end position="507"/>
    </location>
</feature>
<proteinExistence type="predicted"/>
<keyword evidence="9" id="KW-1185">Reference proteome</keyword>
<dbReference type="AlphaFoldDB" id="A0A0F4YPW2"/>
<evidence type="ECO:0000256" key="1">
    <source>
        <dbReference type="ARBA" id="ARBA00004123"/>
    </source>
</evidence>
<dbReference type="GO" id="GO:0000978">
    <property type="term" value="F:RNA polymerase II cis-regulatory region sequence-specific DNA binding"/>
    <property type="evidence" value="ECO:0007669"/>
    <property type="project" value="TreeGrafter"/>
</dbReference>
<keyword evidence="4" id="KW-0804">Transcription</keyword>
<dbReference type="PROSITE" id="PS51968">
    <property type="entry name" value="GRH_CP2_DB"/>
    <property type="match status" value="1"/>
</dbReference>
<protein>
    <submittedName>
        <fullName evidence="8">CP2 transcription factor</fullName>
    </submittedName>
</protein>
<evidence type="ECO:0000259" key="7">
    <source>
        <dbReference type="PROSITE" id="PS51968"/>
    </source>
</evidence>
<dbReference type="PANTHER" id="PTHR11037">
    <property type="entry name" value="TRANSCRIPTION FACTOR CP2"/>
    <property type="match status" value="1"/>
</dbReference>
<dbReference type="Pfam" id="PF25416">
    <property type="entry name" value="GRHL1_C"/>
    <property type="match status" value="1"/>
</dbReference>